<proteinExistence type="predicted"/>
<keyword evidence="1" id="KW-1133">Transmembrane helix</keyword>
<evidence type="ECO:0000313" key="2">
    <source>
        <dbReference type="EMBL" id="EGF12249.1"/>
    </source>
</evidence>
<dbReference type="HOGENOM" id="CLU_2881182_0_0_4"/>
<protein>
    <submittedName>
        <fullName evidence="2">Uncharacterized protein</fullName>
    </submittedName>
</protein>
<organism evidence="2 3">
    <name type="scientific">Neisseria bacilliformis ATCC BAA-1200</name>
    <dbReference type="NCBI Taxonomy" id="888742"/>
    <lineage>
        <taxon>Bacteria</taxon>
        <taxon>Pseudomonadati</taxon>
        <taxon>Pseudomonadota</taxon>
        <taxon>Betaproteobacteria</taxon>
        <taxon>Neisseriales</taxon>
        <taxon>Neisseriaceae</taxon>
        <taxon>Neisseria</taxon>
    </lineage>
</organism>
<keyword evidence="1" id="KW-0472">Membrane</keyword>
<keyword evidence="1" id="KW-0812">Transmembrane</keyword>
<keyword evidence="3" id="KW-1185">Reference proteome</keyword>
<comment type="caution">
    <text evidence="2">The sequence shown here is derived from an EMBL/GenBank/DDBJ whole genome shotgun (WGS) entry which is preliminary data.</text>
</comment>
<dbReference type="EMBL" id="AFAY01000002">
    <property type="protein sequence ID" value="EGF12249.1"/>
    <property type="molecule type" value="Genomic_DNA"/>
</dbReference>
<sequence>MQTLDAAVQLHKVFWLHGVSAPSDKCREYFGQKRAQASNKVKNGFFALLLAFSDCLCCGFMAF</sequence>
<evidence type="ECO:0000256" key="1">
    <source>
        <dbReference type="SAM" id="Phobius"/>
    </source>
</evidence>
<dbReference type="AlphaFoldDB" id="F2B8L8"/>
<gene>
    <name evidence="2" type="ORF">HMPREF9123_0038</name>
</gene>
<accession>F2B8L8</accession>
<evidence type="ECO:0000313" key="3">
    <source>
        <dbReference type="Proteomes" id="UP000004105"/>
    </source>
</evidence>
<reference evidence="2 3" key="1">
    <citation type="submission" date="2011-02" db="EMBL/GenBank/DDBJ databases">
        <authorList>
            <person name="Muzny D."/>
            <person name="Qin X."/>
            <person name="Deng J."/>
            <person name="Jiang H."/>
            <person name="Liu Y."/>
            <person name="Qu J."/>
            <person name="Song X.-Z."/>
            <person name="Zhang L."/>
            <person name="Thornton R."/>
            <person name="Coyle M."/>
            <person name="Francisco L."/>
            <person name="Jackson L."/>
            <person name="Javaid M."/>
            <person name="Korchina V."/>
            <person name="Kovar C."/>
            <person name="Mata R."/>
            <person name="Mathew T."/>
            <person name="Ngo R."/>
            <person name="Nguyen L."/>
            <person name="Nguyen N."/>
            <person name="Okwuonu G."/>
            <person name="Ongeri F."/>
            <person name="Pham C."/>
            <person name="Simmons D."/>
            <person name="Wilczek-Boney K."/>
            <person name="Hale W."/>
            <person name="Jakkamsetti A."/>
            <person name="Pham P."/>
            <person name="Ruth R."/>
            <person name="San Lucas F."/>
            <person name="Warren J."/>
            <person name="Zhang J."/>
            <person name="Zhao Z."/>
            <person name="Zhou C."/>
            <person name="Zhu D."/>
            <person name="Lee S."/>
            <person name="Bess C."/>
            <person name="Blankenburg K."/>
            <person name="Forbes L."/>
            <person name="Fu Q."/>
            <person name="Gubbala S."/>
            <person name="Hirani K."/>
            <person name="Jayaseelan J.C."/>
            <person name="Lara F."/>
            <person name="Munidasa M."/>
            <person name="Palculict T."/>
            <person name="Patil S."/>
            <person name="Pu L.-L."/>
            <person name="Saada N."/>
            <person name="Tang L."/>
            <person name="Weissenberger G."/>
            <person name="Zhu Y."/>
            <person name="Hemphill L."/>
            <person name="Shang Y."/>
            <person name="Youmans B."/>
            <person name="Ayvaz T."/>
            <person name="Ross M."/>
            <person name="Santibanez J."/>
            <person name="Aqrawi P."/>
            <person name="Gross S."/>
            <person name="Joshi V."/>
            <person name="Fowler G."/>
            <person name="Nazareth L."/>
            <person name="Reid J."/>
            <person name="Worley K."/>
            <person name="Petrosino J."/>
            <person name="Highlander S."/>
            <person name="Gibbs R."/>
        </authorList>
    </citation>
    <scope>NUCLEOTIDE SEQUENCE [LARGE SCALE GENOMIC DNA]</scope>
    <source>
        <strain evidence="2 3">ATCC BAA-1200</strain>
    </source>
</reference>
<name>F2B8L8_9NEIS</name>
<dbReference type="Proteomes" id="UP000004105">
    <property type="component" value="Unassembled WGS sequence"/>
</dbReference>
<feature type="transmembrane region" description="Helical" evidence="1">
    <location>
        <begin position="43"/>
        <end position="62"/>
    </location>
</feature>